<dbReference type="InterPro" id="IPR036047">
    <property type="entry name" value="F-box-like_dom_sf"/>
</dbReference>
<dbReference type="SUPFAM" id="SSF81383">
    <property type="entry name" value="F-box domain"/>
    <property type="match status" value="1"/>
</dbReference>
<protein>
    <recommendedName>
        <fullName evidence="4">F-box domain-containing protein</fullName>
    </recommendedName>
</protein>
<sequence length="356" mass="39305">MAVPQKLPPPPFPPSTAETTTAFSIHGDSSSSSYISDVHPDILKTHILTRLDGPALASVACASTELHSLASQDDLWTIICRSTWPSTDVPRLRQVISTFPHGPRSFFSASFPLLSVDQASATSPVNHDRPSELISAVDIYYRNELIFSRVVETETESGWFRCSPFRIDMLDPKDTCPTPISHPDTQDARRELAEELTLSWILIDAVGRRSMNLSSHKPVSVQRHWLSGEVHARFASILAGEKGSSSEFVQCGILVTCGGGTRGGGMHVREVSLQVEDMDGMFLNGKDSLGILNGSFEGKKGIKGRREEEGRKRYEGFLEMKRERKERKLRTEGTLDTLCVGFGLLVLVCLGFLCLR</sequence>
<keyword evidence="1" id="KW-0812">Transmembrane</keyword>
<keyword evidence="1" id="KW-1133">Transmembrane helix</keyword>
<dbReference type="STRING" id="3983.A0A2C9V9B1"/>
<keyword evidence="1" id="KW-0472">Membrane</keyword>
<gene>
    <name evidence="2" type="ORF">MANES_09G051600v8</name>
</gene>
<dbReference type="OrthoDB" id="671172at2759"/>
<evidence type="ECO:0008006" key="4">
    <source>
        <dbReference type="Google" id="ProtNLM"/>
    </source>
</evidence>
<evidence type="ECO:0000256" key="1">
    <source>
        <dbReference type="SAM" id="Phobius"/>
    </source>
</evidence>
<accession>A0A2C9V9B1</accession>
<reference evidence="3" key="1">
    <citation type="journal article" date="2016" name="Nat. Biotechnol.">
        <title>Sequencing wild and cultivated cassava and related species reveals extensive interspecific hybridization and genetic diversity.</title>
        <authorList>
            <person name="Bredeson J.V."/>
            <person name="Lyons J.B."/>
            <person name="Prochnik S.E."/>
            <person name="Wu G.A."/>
            <person name="Ha C.M."/>
            <person name="Edsinger-Gonzales E."/>
            <person name="Grimwood J."/>
            <person name="Schmutz J."/>
            <person name="Rabbi I.Y."/>
            <person name="Egesi C."/>
            <person name="Nauluvula P."/>
            <person name="Lebot V."/>
            <person name="Ndunguru J."/>
            <person name="Mkamilo G."/>
            <person name="Bart R.S."/>
            <person name="Setter T.L."/>
            <person name="Gleadow R.M."/>
            <person name="Kulakow P."/>
            <person name="Ferguson M.E."/>
            <person name="Rounsley S."/>
            <person name="Rokhsar D.S."/>
        </authorList>
    </citation>
    <scope>NUCLEOTIDE SEQUENCE [LARGE SCALE GENOMIC DNA]</scope>
    <source>
        <strain evidence="3">cv. AM560-2</strain>
    </source>
</reference>
<dbReference type="EMBL" id="CM004395">
    <property type="protein sequence ID" value="OAY40821.1"/>
    <property type="molecule type" value="Genomic_DNA"/>
</dbReference>
<keyword evidence="3" id="KW-1185">Reference proteome</keyword>
<organism evidence="2 3">
    <name type="scientific">Manihot esculenta</name>
    <name type="common">Cassava</name>
    <name type="synonym">Jatropha manihot</name>
    <dbReference type="NCBI Taxonomy" id="3983"/>
    <lineage>
        <taxon>Eukaryota</taxon>
        <taxon>Viridiplantae</taxon>
        <taxon>Streptophyta</taxon>
        <taxon>Embryophyta</taxon>
        <taxon>Tracheophyta</taxon>
        <taxon>Spermatophyta</taxon>
        <taxon>Magnoliopsida</taxon>
        <taxon>eudicotyledons</taxon>
        <taxon>Gunneridae</taxon>
        <taxon>Pentapetalae</taxon>
        <taxon>rosids</taxon>
        <taxon>fabids</taxon>
        <taxon>Malpighiales</taxon>
        <taxon>Euphorbiaceae</taxon>
        <taxon>Crotonoideae</taxon>
        <taxon>Manihoteae</taxon>
        <taxon>Manihot</taxon>
    </lineage>
</organism>
<dbReference type="PANTHER" id="PTHR33736">
    <property type="entry name" value="F-BOX PROTEIN-RELATED"/>
    <property type="match status" value="1"/>
</dbReference>
<proteinExistence type="predicted"/>
<dbReference type="InterPro" id="IPR045283">
    <property type="entry name" value="AT3G44326-like"/>
</dbReference>
<comment type="caution">
    <text evidence="2">The sequence shown here is derived from an EMBL/GenBank/DDBJ whole genome shotgun (WGS) entry which is preliminary data.</text>
</comment>
<dbReference type="AlphaFoldDB" id="A0A2C9V9B1"/>
<feature type="transmembrane region" description="Helical" evidence="1">
    <location>
        <begin position="335"/>
        <end position="355"/>
    </location>
</feature>
<dbReference type="Proteomes" id="UP000091857">
    <property type="component" value="Chromosome 9"/>
</dbReference>
<dbReference type="Gene3D" id="1.20.1280.50">
    <property type="match status" value="1"/>
</dbReference>
<dbReference type="Gramene" id="Manes.09G051600.1.v8.1">
    <property type="protein sequence ID" value="Manes.09G051600.1.v8.1.CDS.1"/>
    <property type="gene ID" value="Manes.09G051600.v8.1"/>
</dbReference>
<dbReference type="OMA" id="LWTNICH"/>
<name>A0A2C9V9B1_MANES</name>
<evidence type="ECO:0000313" key="2">
    <source>
        <dbReference type="EMBL" id="OAY40821.1"/>
    </source>
</evidence>
<dbReference type="PANTHER" id="PTHR33736:SF13">
    <property type="entry name" value="OS11G0155100 PROTEIN"/>
    <property type="match status" value="1"/>
</dbReference>
<evidence type="ECO:0000313" key="3">
    <source>
        <dbReference type="Proteomes" id="UP000091857"/>
    </source>
</evidence>